<reference evidence="3 4" key="1">
    <citation type="journal article" date="2017" name="Environ. Microbiol.">
        <title>Genomic and physiological analyses of 'Reinekea forsetii' reveal a versatile opportunistic lifestyle during spring algae blooms.</title>
        <authorList>
            <person name="Avci B."/>
            <person name="Hahnke R.L."/>
            <person name="Chafee M."/>
            <person name="Fischer T."/>
            <person name="Gruber-Vodicka H."/>
            <person name="Tegetmeyer H.E."/>
            <person name="Harder J."/>
            <person name="Fuchs B.M."/>
            <person name="Amann R.I."/>
            <person name="Teeling H."/>
        </authorList>
    </citation>
    <scope>NUCLEOTIDE SEQUENCE [LARGE SCALE GENOMIC DNA]</scope>
    <source>
        <strain evidence="3 4">Hel1_31_D35</strain>
    </source>
</reference>
<accession>A0A2K8KS87</accession>
<keyword evidence="1" id="KW-0472">Membrane</keyword>
<protein>
    <submittedName>
        <fullName evidence="3">Cytochrome c biogenesis protein</fullName>
    </submittedName>
</protein>
<dbReference type="Proteomes" id="UP000229757">
    <property type="component" value="Chromosome"/>
</dbReference>
<dbReference type="EMBL" id="CP011797">
    <property type="protein sequence ID" value="ATX76164.1"/>
    <property type="molecule type" value="Genomic_DNA"/>
</dbReference>
<dbReference type="PANTHER" id="PTHR42208:SF1">
    <property type="entry name" value="HEAVY METAL TRANSPORTER"/>
    <property type="match status" value="1"/>
</dbReference>
<feature type="transmembrane region" description="Helical" evidence="1">
    <location>
        <begin position="6"/>
        <end position="32"/>
    </location>
</feature>
<keyword evidence="4" id="KW-1185">Reference proteome</keyword>
<keyword evidence="1" id="KW-1133">Transmembrane helix</keyword>
<proteinExistence type="predicted"/>
<feature type="transmembrane region" description="Helical" evidence="1">
    <location>
        <begin position="71"/>
        <end position="90"/>
    </location>
</feature>
<feature type="transmembrane region" description="Helical" evidence="1">
    <location>
        <begin position="124"/>
        <end position="146"/>
    </location>
</feature>
<feature type="domain" description="Urease accessory protein UreH-like transmembrane" evidence="2">
    <location>
        <begin position="7"/>
        <end position="203"/>
    </location>
</feature>
<feature type="transmembrane region" description="Helical" evidence="1">
    <location>
        <begin position="190"/>
        <end position="207"/>
    </location>
</feature>
<evidence type="ECO:0000256" key="1">
    <source>
        <dbReference type="SAM" id="Phobius"/>
    </source>
</evidence>
<evidence type="ECO:0000313" key="4">
    <source>
        <dbReference type="Proteomes" id="UP000229757"/>
    </source>
</evidence>
<dbReference type="OrthoDB" id="9798690at2"/>
<dbReference type="InterPro" id="IPR039447">
    <property type="entry name" value="UreH-like_TM_dom"/>
</dbReference>
<keyword evidence="1" id="KW-0812">Transmembrane</keyword>
<gene>
    <name evidence="3" type="ORF">REIFOR_01007</name>
</gene>
<evidence type="ECO:0000313" key="3">
    <source>
        <dbReference type="EMBL" id="ATX76164.1"/>
    </source>
</evidence>
<dbReference type="PANTHER" id="PTHR42208">
    <property type="entry name" value="HEAVY METAL TRANSPORTER-RELATED"/>
    <property type="match status" value="1"/>
</dbReference>
<feature type="transmembrane region" description="Helical" evidence="1">
    <location>
        <begin position="158"/>
        <end position="178"/>
    </location>
</feature>
<evidence type="ECO:0000259" key="2">
    <source>
        <dbReference type="Pfam" id="PF13386"/>
    </source>
</evidence>
<dbReference type="KEGG" id="rfo:REIFOR_01007"/>
<feature type="transmembrane region" description="Helical" evidence="1">
    <location>
        <begin position="44"/>
        <end position="65"/>
    </location>
</feature>
<sequence length="214" mass="23564">MTTDLLAAFLIGLVSAGHCMGMCGGLMVAAGLNSTRPILTAYYSIGRVTTYVFLGTLFSYFAHLLPSHTLPWLKVLSGLLLALSALYFLGWNRWLKNFEQLGFPLWRRLQPLSKKLLPIDSARAAYGIGLLWGFIPCGLIYTAVAFSLGMPNVLQSALAMLFFGLGTLPAMVGSALMANRIRPWLYHPKVKFVLAGIMLLFAGTLWLDAYQNLR</sequence>
<dbReference type="AlphaFoldDB" id="A0A2K8KS87"/>
<name>A0A2K8KS87_9GAMM</name>
<dbReference type="Pfam" id="PF13386">
    <property type="entry name" value="DsbD_2"/>
    <property type="match status" value="1"/>
</dbReference>
<organism evidence="3 4">
    <name type="scientific">Reinekea forsetii</name>
    <dbReference type="NCBI Taxonomy" id="1336806"/>
    <lineage>
        <taxon>Bacteria</taxon>
        <taxon>Pseudomonadati</taxon>
        <taxon>Pseudomonadota</taxon>
        <taxon>Gammaproteobacteria</taxon>
        <taxon>Oceanospirillales</taxon>
        <taxon>Saccharospirillaceae</taxon>
        <taxon>Reinekea</taxon>
    </lineage>
</organism>
<dbReference type="RefSeq" id="WP_158524293.1">
    <property type="nucleotide sequence ID" value="NZ_CP011797.1"/>
</dbReference>